<keyword evidence="1" id="KW-0472">Membrane</keyword>
<organism evidence="2 3">
    <name type="scientific">Salmonella enterica I</name>
    <dbReference type="NCBI Taxonomy" id="59201"/>
    <lineage>
        <taxon>Bacteria</taxon>
        <taxon>Pseudomonadati</taxon>
        <taxon>Pseudomonadota</taxon>
        <taxon>Gammaproteobacteria</taxon>
        <taxon>Enterobacterales</taxon>
        <taxon>Enterobacteriaceae</taxon>
        <taxon>Salmonella</taxon>
    </lineage>
</organism>
<sequence>MFNFASYLTIGLPLAVLPGYVHDAMGFSAFWAGLIISLQYFAHSVKPSPCRAVCGCIRAEKNRCPLAYAAVFLSGLGYLLADIASAWPMISLLLLGAGSRDFRDWAKFCRHRVRHCGASASSGRCIIGRVISWNGIVTYGAMAMGAPLGVLCHAWGRVTGTGANGDGRGAVRDTVSASTSVGGRRTKASRCRFARCWGVSGCMVWRWRWPRQGLASSRRLLPYFMMLKAGMAPLLRSRYFSVAFCRHAFAVP</sequence>
<feature type="transmembrane region" description="Helical" evidence="1">
    <location>
        <begin position="66"/>
        <end position="90"/>
    </location>
</feature>
<dbReference type="Proteomes" id="UP000269208">
    <property type="component" value="Chromosome"/>
</dbReference>
<evidence type="ECO:0000256" key="1">
    <source>
        <dbReference type="SAM" id="Phobius"/>
    </source>
</evidence>
<keyword evidence="1" id="KW-0812">Transmembrane</keyword>
<name>A0A447TT97_SALET</name>
<reference evidence="2 3" key="1">
    <citation type="submission" date="2018-12" db="EMBL/GenBank/DDBJ databases">
        <authorList>
            <consortium name="Pathogen Informatics"/>
        </authorList>
    </citation>
    <scope>NUCLEOTIDE SEQUENCE [LARGE SCALE GENOMIC DNA]</scope>
    <source>
        <strain evidence="2 3">NCTC6754</strain>
    </source>
</reference>
<feature type="transmembrane region" description="Helical" evidence="1">
    <location>
        <begin position="20"/>
        <end position="41"/>
    </location>
</feature>
<gene>
    <name evidence="2" type="primary">yhhS_1</name>
    <name evidence="2" type="ORF">NCTC6754_02331</name>
</gene>
<dbReference type="EMBL" id="LR134190">
    <property type="protein sequence ID" value="VEB52645.1"/>
    <property type="molecule type" value="Genomic_DNA"/>
</dbReference>
<dbReference type="AlphaFoldDB" id="A0A447TT97"/>
<proteinExistence type="predicted"/>
<evidence type="ECO:0000313" key="3">
    <source>
        <dbReference type="Proteomes" id="UP000269208"/>
    </source>
</evidence>
<evidence type="ECO:0000313" key="2">
    <source>
        <dbReference type="EMBL" id="VEB52645.1"/>
    </source>
</evidence>
<keyword evidence="1" id="KW-1133">Transmembrane helix</keyword>
<protein>
    <submittedName>
        <fullName evidence="2">Major facilitator superfamily transporter</fullName>
    </submittedName>
</protein>
<accession>A0A447TT97</accession>